<comment type="caution">
    <text evidence="2">The sequence shown here is derived from an EMBL/GenBank/DDBJ whole genome shotgun (WGS) entry which is preliminary data.</text>
</comment>
<accession>A0ABR4C9X1</accession>
<evidence type="ECO:0000313" key="3">
    <source>
        <dbReference type="Proteomes" id="UP001595075"/>
    </source>
</evidence>
<reference evidence="2 3" key="1">
    <citation type="journal article" date="2024" name="Commun. Biol.">
        <title>Comparative genomic analysis of thermophilic fungi reveals convergent evolutionary adaptations and gene losses.</title>
        <authorList>
            <person name="Steindorff A.S."/>
            <person name="Aguilar-Pontes M.V."/>
            <person name="Robinson A.J."/>
            <person name="Andreopoulos B."/>
            <person name="LaButti K."/>
            <person name="Kuo A."/>
            <person name="Mondo S."/>
            <person name="Riley R."/>
            <person name="Otillar R."/>
            <person name="Haridas S."/>
            <person name="Lipzen A."/>
            <person name="Grimwood J."/>
            <person name="Schmutz J."/>
            <person name="Clum A."/>
            <person name="Reid I.D."/>
            <person name="Moisan M.C."/>
            <person name="Butler G."/>
            <person name="Nguyen T.T.M."/>
            <person name="Dewar K."/>
            <person name="Conant G."/>
            <person name="Drula E."/>
            <person name="Henrissat B."/>
            <person name="Hansel C."/>
            <person name="Singer S."/>
            <person name="Hutchinson M.I."/>
            <person name="de Vries R.P."/>
            <person name="Natvig D.O."/>
            <person name="Powell A.J."/>
            <person name="Tsang A."/>
            <person name="Grigoriev I.V."/>
        </authorList>
    </citation>
    <scope>NUCLEOTIDE SEQUENCE [LARGE SCALE GENOMIC DNA]</scope>
    <source>
        <strain evidence="2 3">CBS 494.80</strain>
    </source>
</reference>
<keyword evidence="1" id="KW-0472">Membrane</keyword>
<keyword evidence="1" id="KW-0812">Transmembrane</keyword>
<dbReference type="EMBL" id="JAZHXI010000011">
    <property type="protein sequence ID" value="KAL2066738.1"/>
    <property type="molecule type" value="Genomic_DNA"/>
</dbReference>
<evidence type="ECO:0000256" key="1">
    <source>
        <dbReference type="SAM" id="Phobius"/>
    </source>
</evidence>
<sequence>MGVFGLLKSCLYWSFLIAVGLFSFFFLIGMALQYREWWAGPQLRGTDAKDKEEEIPAGPAYEIPTMNIFLAAATSGIMPGGKKTELPLFPVEEMVTLSRKYEEWAPEPFNKLPGPPGLLGQSTPVSPAPLIRWMHILGGLDDLLAMGFGSRTLPLKVERSFKAMKTRVWLGVIPVTDARWKAKGLDDIENIEEALAIVQQVVDVFSHLAKPEIQGDLRNINNKLWAEIDVFQDACNAVRTTKGEPAPEWNLTKLWEAFNEAHFEFIQQQARSWVFTNLKVLHNIWKQNFLATFQSGREINDTQATVKIDHYDMMIMRKIQDLQFEADLAIRSRTDGFMTPSRVMQHPSFVKLDAPKAELNRVYTQIENARMTAMRTAFNKTVQERTQHRHSVAPVPAFLEEPSVNTDREFSHKELQSEIETPPAMQIERWVQMQMDEKVEKFGFVIYRLAYGLSDEEWKSFVRNLEAGIESGLEGLIGIDQVKTKITLHWIDGREENIPEDDMDAARKSFKTMSDLPSFPTGLAKTVFLAILPENLDSFSDARSDDHKGDFRGFLQVIDADFDPAKEKTENKSSTEAYDGSFPILDQLVWTDLFAVFVTSSAQNLKEYWALAIQHPWGVYVGPTTGVRRRTWREMNDGLGLFVEASKKINDDRAGATI</sequence>
<keyword evidence="3" id="KW-1185">Reference proteome</keyword>
<feature type="transmembrane region" description="Helical" evidence="1">
    <location>
        <begin position="12"/>
        <end position="34"/>
    </location>
</feature>
<name>A0ABR4C9X1_9HELO</name>
<dbReference type="Proteomes" id="UP001595075">
    <property type="component" value="Unassembled WGS sequence"/>
</dbReference>
<keyword evidence="1" id="KW-1133">Transmembrane helix</keyword>
<evidence type="ECO:0000313" key="2">
    <source>
        <dbReference type="EMBL" id="KAL2066738.1"/>
    </source>
</evidence>
<proteinExistence type="predicted"/>
<organism evidence="2 3">
    <name type="scientific">Oculimacula yallundae</name>
    <dbReference type="NCBI Taxonomy" id="86028"/>
    <lineage>
        <taxon>Eukaryota</taxon>
        <taxon>Fungi</taxon>
        <taxon>Dikarya</taxon>
        <taxon>Ascomycota</taxon>
        <taxon>Pezizomycotina</taxon>
        <taxon>Leotiomycetes</taxon>
        <taxon>Helotiales</taxon>
        <taxon>Ploettnerulaceae</taxon>
        <taxon>Oculimacula</taxon>
    </lineage>
</organism>
<gene>
    <name evidence="2" type="ORF">VTL71DRAFT_2810</name>
</gene>
<protein>
    <submittedName>
        <fullName evidence="2">Uncharacterized protein</fullName>
    </submittedName>
</protein>